<dbReference type="Pfam" id="PF03928">
    <property type="entry name" value="HbpS-like"/>
    <property type="match status" value="1"/>
</dbReference>
<dbReference type="Gene3D" id="3.30.450.150">
    <property type="entry name" value="Haem-degrading domain"/>
    <property type="match status" value="1"/>
</dbReference>
<dbReference type="InterPro" id="IPR052517">
    <property type="entry name" value="GlcG_carb_metab_protein"/>
</dbReference>
<dbReference type="PANTHER" id="PTHR34309:SF1">
    <property type="entry name" value="PROTEIN GLCG"/>
    <property type="match status" value="1"/>
</dbReference>
<accession>A0A6P2THR7</accession>
<dbReference type="AlphaFoldDB" id="A0A6P2THR7"/>
<proteinExistence type="predicted"/>
<protein>
    <submittedName>
        <fullName evidence="1">Putative short-chain dehydrogenase/reductase</fullName>
    </submittedName>
</protein>
<evidence type="ECO:0000313" key="2">
    <source>
        <dbReference type="Proteomes" id="UP000494260"/>
    </source>
</evidence>
<dbReference type="PANTHER" id="PTHR34309">
    <property type="entry name" value="SLR1406 PROTEIN"/>
    <property type="match status" value="1"/>
</dbReference>
<gene>
    <name evidence="1" type="ORF">BLA18109_00965</name>
</gene>
<reference evidence="1 2" key="1">
    <citation type="submission" date="2019-09" db="EMBL/GenBank/DDBJ databases">
        <authorList>
            <person name="Depoorter E."/>
        </authorList>
    </citation>
    <scope>NUCLEOTIDE SEQUENCE [LARGE SCALE GENOMIC DNA]</scope>
    <source>
        <strain evidence="1">R-18109</strain>
    </source>
</reference>
<dbReference type="InterPro" id="IPR038084">
    <property type="entry name" value="PduO/GlcC-like_sf"/>
</dbReference>
<dbReference type="Proteomes" id="UP000494260">
    <property type="component" value="Unassembled WGS sequence"/>
</dbReference>
<organism evidence="1 2">
    <name type="scientific">Burkholderia lata (strain ATCC 17760 / DSM 23089 / LMG 22485 / NCIMB 9086 / R18194 / 383)</name>
    <dbReference type="NCBI Taxonomy" id="482957"/>
    <lineage>
        <taxon>Bacteria</taxon>
        <taxon>Pseudomonadati</taxon>
        <taxon>Pseudomonadota</taxon>
        <taxon>Betaproteobacteria</taxon>
        <taxon>Burkholderiales</taxon>
        <taxon>Burkholderiaceae</taxon>
        <taxon>Burkholderia</taxon>
        <taxon>Burkholderia cepacia complex</taxon>
    </lineage>
</organism>
<evidence type="ECO:0000313" key="1">
    <source>
        <dbReference type="EMBL" id="VWC57012.1"/>
    </source>
</evidence>
<dbReference type="SUPFAM" id="SSF143744">
    <property type="entry name" value="GlcG-like"/>
    <property type="match status" value="1"/>
</dbReference>
<sequence length="145" mass="14821">MMSTKLSLECVRCVVDAVIEKSRVMGVAGIAVAIVDDGAHLVAFARMERAFIGAIELALNKASTAARFRASSAQLGELSRNGGPLAGIEASLPGLVTFGGGMPLMDCTGRCIGAIGVSGGLVEQDEVIAKAGVTAFNHVTSKENT</sequence>
<dbReference type="EMBL" id="CABVQH010000003">
    <property type="protein sequence ID" value="VWC57012.1"/>
    <property type="molecule type" value="Genomic_DNA"/>
</dbReference>
<dbReference type="InterPro" id="IPR005624">
    <property type="entry name" value="PduO/GlcC-like"/>
</dbReference>
<name>A0A6P2THR7_BURL3</name>